<dbReference type="WBParaSite" id="HNAJ_0000440901-mRNA-1">
    <property type="protein sequence ID" value="HNAJ_0000440901-mRNA-1"/>
    <property type="gene ID" value="HNAJ_0000440901"/>
</dbReference>
<evidence type="ECO:0000313" key="2">
    <source>
        <dbReference type="EMBL" id="VDO00267.1"/>
    </source>
</evidence>
<dbReference type="EMBL" id="UZAE01003073">
    <property type="protein sequence ID" value="VDO00267.1"/>
    <property type="molecule type" value="Genomic_DNA"/>
</dbReference>
<dbReference type="AlphaFoldDB" id="A0A0R3TBH0"/>
<dbReference type="Proteomes" id="UP000278807">
    <property type="component" value="Unassembled WGS sequence"/>
</dbReference>
<evidence type="ECO:0000313" key="3">
    <source>
        <dbReference type="Proteomes" id="UP000278807"/>
    </source>
</evidence>
<accession>A0A0R3TBH0</accession>
<keyword evidence="1" id="KW-1133">Transmembrane helix</keyword>
<keyword evidence="1" id="KW-0812">Transmembrane</keyword>
<evidence type="ECO:0000256" key="1">
    <source>
        <dbReference type="SAM" id="Phobius"/>
    </source>
</evidence>
<reference evidence="2 3" key="2">
    <citation type="submission" date="2018-11" db="EMBL/GenBank/DDBJ databases">
        <authorList>
            <consortium name="Pathogen Informatics"/>
        </authorList>
    </citation>
    <scope>NUCLEOTIDE SEQUENCE [LARGE SCALE GENOMIC DNA]</scope>
</reference>
<gene>
    <name evidence="2" type="ORF">HNAJ_LOCUS4407</name>
</gene>
<organism evidence="4">
    <name type="scientific">Rodentolepis nana</name>
    <name type="common">Dwarf tapeworm</name>
    <name type="synonym">Hymenolepis nana</name>
    <dbReference type="NCBI Taxonomy" id="102285"/>
    <lineage>
        <taxon>Eukaryota</taxon>
        <taxon>Metazoa</taxon>
        <taxon>Spiralia</taxon>
        <taxon>Lophotrochozoa</taxon>
        <taxon>Platyhelminthes</taxon>
        <taxon>Cestoda</taxon>
        <taxon>Eucestoda</taxon>
        <taxon>Cyclophyllidea</taxon>
        <taxon>Hymenolepididae</taxon>
        <taxon>Rodentolepis</taxon>
    </lineage>
</organism>
<proteinExistence type="predicted"/>
<name>A0A0R3TBH0_RODNA</name>
<keyword evidence="3" id="KW-1185">Reference proteome</keyword>
<evidence type="ECO:0000313" key="4">
    <source>
        <dbReference type="WBParaSite" id="HNAJ_0000440901-mRNA-1"/>
    </source>
</evidence>
<reference evidence="4" key="1">
    <citation type="submission" date="2017-02" db="UniProtKB">
        <authorList>
            <consortium name="WormBaseParasite"/>
        </authorList>
    </citation>
    <scope>IDENTIFICATION</scope>
</reference>
<feature type="transmembrane region" description="Helical" evidence="1">
    <location>
        <begin position="127"/>
        <end position="153"/>
    </location>
</feature>
<keyword evidence="1" id="KW-0472">Membrane</keyword>
<sequence>MSSIRSILRIVIIYEFRRFPITPPPPIVVVLVIKGIGRKIPPILHALLSLQSPRRQVLPPVLRVPPVLQVHRALRAHHRAIRPVPHRWTKSGLKSVGFFERGREGEGAIGKVTFIPMRLRTSGKWRLAVSIALGIYASLRFTAFVVVVAAAAVNVL</sequence>
<protein>
    <submittedName>
        <fullName evidence="4">Transmembrane protein</fullName>
    </submittedName>
</protein>